<dbReference type="InterPro" id="IPR016174">
    <property type="entry name" value="Di-haem_cyt_TM"/>
</dbReference>
<accession>A0ABR6XTB3</accession>
<reference evidence="8 9" key="1">
    <citation type="submission" date="2020-08" db="EMBL/GenBank/DDBJ databases">
        <title>Novel species isolated from subtropical streams in China.</title>
        <authorList>
            <person name="Lu H."/>
        </authorList>
    </citation>
    <scope>NUCLEOTIDE SEQUENCE [LARGE SCALE GENOMIC DNA]</scope>
    <source>
        <strain evidence="8 9">KCTC 52442</strain>
    </source>
</reference>
<dbReference type="SUPFAM" id="SSF81342">
    <property type="entry name" value="Transmembrane di-heme cytochromes"/>
    <property type="match status" value="1"/>
</dbReference>
<dbReference type="RefSeq" id="WP_186891780.1">
    <property type="nucleotide sequence ID" value="NZ_JACOFU010000006.1"/>
</dbReference>
<keyword evidence="3 6" id="KW-0812">Transmembrane</keyword>
<name>A0ABR6XTB3_9BURK</name>
<evidence type="ECO:0000256" key="3">
    <source>
        <dbReference type="ARBA" id="ARBA00022692"/>
    </source>
</evidence>
<dbReference type="PANTHER" id="PTHR30485">
    <property type="entry name" value="NI/FE-HYDROGENASE 1 B-TYPE CYTOCHROME SUBUNIT"/>
    <property type="match status" value="1"/>
</dbReference>
<feature type="transmembrane region" description="Helical" evidence="6">
    <location>
        <begin position="53"/>
        <end position="71"/>
    </location>
</feature>
<evidence type="ECO:0000256" key="1">
    <source>
        <dbReference type="ARBA" id="ARBA00004651"/>
    </source>
</evidence>
<evidence type="ECO:0000313" key="9">
    <source>
        <dbReference type="Proteomes" id="UP000643610"/>
    </source>
</evidence>
<sequence>MTVYRNEVLNRDRFISRSPATVLDAEPLERGAPEVSAVQRTIAVRLWDLPIRLFHWSLVIAVLVAIVSAKVGGEWMRLHGQAGVAVVGLLIFRLIWGVVGSKSARFIHFIPSVSSVRSYLRGQWQGRGHNPLGALAVLSLLGLLLLQAIGGLFTDDEISFTGPLAHFLESETAVQLTGWHHQLSNVVIALLLLHIAAIFVYRFFKKKNLVKAMISGHEHLPLEQALQIPEEVPVRTWVLVLSLVFTVVLTYWIGTGLALPNTESANISTPATKESAPPPAW</sequence>
<feature type="transmembrane region" description="Helical" evidence="6">
    <location>
        <begin position="132"/>
        <end position="153"/>
    </location>
</feature>
<evidence type="ECO:0000313" key="8">
    <source>
        <dbReference type="EMBL" id="MBC3832730.1"/>
    </source>
</evidence>
<evidence type="ECO:0000256" key="2">
    <source>
        <dbReference type="ARBA" id="ARBA00022475"/>
    </source>
</evidence>
<evidence type="ECO:0000256" key="4">
    <source>
        <dbReference type="ARBA" id="ARBA00022989"/>
    </source>
</evidence>
<proteinExistence type="predicted"/>
<dbReference type="Gene3D" id="1.20.950.20">
    <property type="entry name" value="Transmembrane di-heme cytochromes, Chain C"/>
    <property type="match status" value="1"/>
</dbReference>
<dbReference type="InterPro" id="IPR051542">
    <property type="entry name" value="Hydrogenase_cytochrome"/>
</dbReference>
<evidence type="ECO:0000256" key="6">
    <source>
        <dbReference type="SAM" id="Phobius"/>
    </source>
</evidence>
<protein>
    <submittedName>
        <fullName evidence="8">Cytochrome b/b6 domain-containing protein</fullName>
    </submittedName>
</protein>
<keyword evidence="5 6" id="KW-0472">Membrane</keyword>
<feature type="transmembrane region" description="Helical" evidence="6">
    <location>
        <begin position="78"/>
        <end position="98"/>
    </location>
</feature>
<dbReference type="Pfam" id="PF01292">
    <property type="entry name" value="Ni_hydr_CYTB"/>
    <property type="match status" value="1"/>
</dbReference>
<keyword evidence="4 6" id="KW-1133">Transmembrane helix</keyword>
<evidence type="ECO:0000259" key="7">
    <source>
        <dbReference type="Pfam" id="PF01292"/>
    </source>
</evidence>
<dbReference type="PANTHER" id="PTHR30485:SF2">
    <property type="entry name" value="BLL0597 PROTEIN"/>
    <property type="match status" value="1"/>
</dbReference>
<gene>
    <name evidence="8" type="ORF">H8K33_14570</name>
</gene>
<feature type="transmembrane region" description="Helical" evidence="6">
    <location>
        <begin position="186"/>
        <end position="204"/>
    </location>
</feature>
<comment type="caution">
    <text evidence="8">The sequence shown here is derived from an EMBL/GenBank/DDBJ whole genome shotgun (WGS) entry which is preliminary data.</text>
</comment>
<keyword evidence="9" id="KW-1185">Reference proteome</keyword>
<keyword evidence="2" id="KW-1003">Cell membrane</keyword>
<organism evidence="8 9">
    <name type="scientific">Undibacterium amnicola</name>
    <dbReference type="NCBI Taxonomy" id="1834038"/>
    <lineage>
        <taxon>Bacteria</taxon>
        <taxon>Pseudomonadati</taxon>
        <taxon>Pseudomonadota</taxon>
        <taxon>Betaproteobacteria</taxon>
        <taxon>Burkholderiales</taxon>
        <taxon>Oxalobacteraceae</taxon>
        <taxon>Undibacterium</taxon>
    </lineage>
</organism>
<dbReference type="Proteomes" id="UP000643610">
    <property type="component" value="Unassembled WGS sequence"/>
</dbReference>
<dbReference type="EMBL" id="JACOFU010000006">
    <property type="protein sequence ID" value="MBC3832730.1"/>
    <property type="molecule type" value="Genomic_DNA"/>
</dbReference>
<feature type="transmembrane region" description="Helical" evidence="6">
    <location>
        <begin position="236"/>
        <end position="254"/>
    </location>
</feature>
<comment type="subcellular location">
    <subcellularLocation>
        <location evidence="1">Cell membrane</location>
        <topology evidence="1">Multi-pass membrane protein</topology>
    </subcellularLocation>
</comment>
<evidence type="ECO:0000256" key="5">
    <source>
        <dbReference type="ARBA" id="ARBA00023136"/>
    </source>
</evidence>
<feature type="domain" description="Cytochrome b561 bacterial/Ni-hydrogenase" evidence="7">
    <location>
        <begin position="47"/>
        <end position="216"/>
    </location>
</feature>
<dbReference type="InterPro" id="IPR011577">
    <property type="entry name" value="Cyt_b561_bac/Ni-Hgenase"/>
</dbReference>